<organism evidence="1 2">
    <name type="scientific">Fodinibius salsisoli</name>
    <dbReference type="NCBI Taxonomy" id="2820877"/>
    <lineage>
        <taxon>Bacteria</taxon>
        <taxon>Pseudomonadati</taxon>
        <taxon>Balneolota</taxon>
        <taxon>Balneolia</taxon>
        <taxon>Balneolales</taxon>
        <taxon>Balneolaceae</taxon>
        <taxon>Fodinibius</taxon>
    </lineage>
</organism>
<accession>A0ABT3PLX2</accession>
<sequence>MFNDFNDDVWDEHQWEAHLNEIEKQTTHLRKFIAPDPLNSTPRWLTLLRESQDELDAVDAFIREELEFNDPYFDEEDDYYTEWEEDDDIDESFPEEWNTEESDLEEEDFDAGEEWKALSDEFARTENGSIEMLDIYDDARSLSALILQWAETLNPEHINEDCNNFVGRILKIGAKIAGGYSFGFDLEFLGGNIAYTKKALYYANDGLTILQKHLKEAPFLTTKQYFSFHQQLFELRNNIGIYIQELREEFNMGFE</sequence>
<dbReference type="Proteomes" id="UP001207918">
    <property type="component" value="Unassembled WGS sequence"/>
</dbReference>
<comment type="caution">
    <text evidence="1">The sequence shown here is derived from an EMBL/GenBank/DDBJ whole genome shotgun (WGS) entry which is preliminary data.</text>
</comment>
<gene>
    <name evidence="1" type="ORF">J6I44_08535</name>
</gene>
<protein>
    <submittedName>
        <fullName evidence="1">Uncharacterized protein</fullName>
    </submittedName>
</protein>
<evidence type="ECO:0000313" key="1">
    <source>
        <dbReference type="EMBL" id="MCW9706902.1"/>
    </source>
</evidence>
<dbReference type="EMBL" id="JAGGJA010000005">
    <property type="protein sequence ID" value="MCW9706902.1"/>
    <property type="molecule type" value="Genomic_DNA"/>
</dbReference>
<evidence type="ECO:0000313" key="2">
    <source>
        <dbReference type="Proteomes" id="UP001207918"/>
    </source>
</evidence>
<keyword evidence="2" id="KW-1185">Reference proteome</keyword>
<reference evidence="1 2" key="1">
    <citation type="submission" date="2021-03" db="EMBL/GenBank/DDBJ databases">
        <title>Aliifodinibius sp. nov., a new bacterium isolated from saline soil.</title>
        <authorList>
            <person name="Galisteo C."/>
            <person name="De La Haba R."/>
            <person name="Sanchez-Porro C."/>
            <person name="Ventosa A."/>
        </authorList>
    </citation>
    <scope>NUCLEOTIDE SEQUENCE [LARGE SCALE GENOMIC DNA]</scope>
    <source>
        <strain evidence="1 2">1BSP15-2V2</strain>
    </source>
</reference>
<proteinExistence type="predicted"/>
<name>A0ABT3PLX2_9BACT</name>